<dbReference type="SUPFAM" id="SSF53850">
    <property type="entry name" value="Periplasmic binding protein-like II"/>
    <property type="match status" value="1"/>
</dbReference>
<keyword evidence="5" id="KW-0472">Membrane</keyword>
<evidence type="ECO:0000256" key="7">
    <source>
        <dbReference type="ARBA" id="ARBA00023288"/>
    </source>
</evidence>
<evidence type="ECO:0000256" key="8">
    <source>
        <dbReference type="SAM" id="SignalP"/>
    </source>
</evidence>
<gene>
    <name evidence="9" type="ORF">DFP80_1117</name>
</gene>
<protein>
    <submittedName>
        <fullName evidence="9">Carbohydrate ABC transporter substrate-binding protein (CUT1 family)</fullName>
    </submittedName>
</protein>
<dbReference type="InterPro" id="IPR050490">
    <property type="entry name" value="Bact_solute-bd_prot1"/>
</dbReference>
<feature type="chain" id="PRO_5017059515" evidence="8">
    <location>
        <begin position="21"/>
        <end position="419"/>
    </location>
</feature>
<evidence type="ECO:0000256" key="3">
    <source>
        <dbReference type="ARBA" id="ARBA00022475"/>
    </source>
</evidence>
<dbReference type="RefSeq" id="WP_113917560.1">
    <property type="nucleotide sequence ID" value="NZ_QNSE01000011.1"/>
</dbReference>
<keyword evidence="6" id="KW-0564">Palmitate</keyword>
<comment type="similarity">
    <text evidence="2">Belongs to the bacterial solute-binding protein 1 family.</text>
</comment>
<evidence type="ECO:0000313" key="10">
    <source>
        <dbReference type="Proteomes" id="UP000252792"/>
    </source>
</evidence>
<evidence type="ECO:0000256" key="1">
    <source>
        <dbReference type="ARBA" id="ARBA00004418"/>
    </source>
</evidence>
<evidence type="ECO:0000256" key="5">
    <source>
        <dbReference type="ARBA" id="ARBA00023136"/>
    </source>
</evidence>
<comment type="caution">
    <text evidence="9">The sequence shown here is derived from an EMBL/GenBank/DDBJ whole genome shotgun (WGS) entry which is preliminary data.</text>
</comment>
<accession>A0A366J2J9</accession>
<dbReference type="InterPro" id="IPR006059">
    <property type="entry name" value="SBP"/>
</dbReference>
<evidence type="ECO:0000256" key="4">
    <source>
        <dbReference type="ARBA" id="ARBA00022729"/>
    </source>
</evidence>
<dbReference type="EMBL" id="QNSE01000011">
    <property type="protein sequence ID" value="RBP80484.1"/>
    <property type="molecule type" value="Genomic_DNA"/>
</dbReference>
<dbReference type="PANTHER" id="PTHR43649">
    <property type="entry name" value="ARABINOSE-BINDING PROTEIN-RELATED"/>
    <property type="match status" value="1"/>
</dbReference>
<dbReference type="Proteomes" id="UP000252792">
    <property type="component" value="Unassembled WGS sequence"/>
</dbReference>
<comment type="subcellular location">
    <subcellularLocation>
        <location evidence="1">Periplasm</location>
    </subcellularLocation>
</comment>
<dbReference type="Gene3D" id="3.40.190.10">
    <property type="entry name" value="Periplasmic binding protein-like II"/>
    <property type="match status" value="1"/>
</dbReference>
<organism evidence="9 10">
    <name type="scientific">Marinomonas rhizomae</name>
    <dbReference type="NCBI Taxonomy" id="491948"/>
    <lineage>
        <taxon>Bacteria</taxon>
        <taxon>Pseudomonadati</taxon>
        <taxon>Pseudomonadota</taxon>
        <taxon>Gammaproteobacteria</taxon>
        <taxon>Oceanospirillales</taxon>
        <taxon>Oceanospirillaceae</taxon>
        <taxon>Marinomonas</taxon>
    </lineage>
</organism>
<dbReference type="Pfam" id="PF13416">
    <property type="entry name" value="SBP_bac_8"/>
    <property type="match status" value="1"/>
</dbReference>
<keyword evidence="7" id="KW-0449">Lipoprotein</keyword>
<keyword evidence="10" id="KW-1185">Reference proteome</keyword>
<dbReference type="PANTHER" id="PTHR43649:SF33">
    <property type="entry name" value="POLYGALACTURONAN_RHAMNOGALACTURONAN-BINDING PROTEIN YTCQ"/>
    <property type="match status" value="1"/>
</dbReference>
<feature type="signal peptide" evidence="8">
    <location>
        <begin position="1"/>
        <end position="20"/>
    </location>
</feature>
<dbReference type="AlphaFoldDB" id="A0A366J2J9"/>
<reference evidence="9 10" key="1">
    <citation type="submission" date="2018-06" db="EMBL/GenBank/DDBJ databases">
        <title>Genomic Encyclopedia of Type Strains, Phase III (KMG-III): the genomes of soil and plant-associated and newly described type strains.</title>
        <authorList>
            <person name="Whitman W."/>
        </authorList>
    </citation>
    <scope>NUCLEOTIDE SEQUENCE [LARGE SCALE GENOMIC DNA]</scope>
    <source>
        <strain evidence="9 10">CECT 7377</strain>
    </source>
</reference>
<name>A0A366J2J9_9GAMM</name>
<dbReference type="OrthoDB" id="9762335at2"/>
<sequence>MKLSVLGVVGLSLCSNILLAAPQEIVLWRHMASDVEISRSLAAIQRFNDSQNKWNVVADLIPEASYTLSIRAAAQAELLPCIIEIDQPLVPNFAWSGYLHPLDGLLSDDVLASLNATGKGSYDGLVYSVGGLEVALALFTTKSLLEKIGVRYPTLDKPWDKAEFMAVLDAVKATGEYQYPLDMRAQDVTEWIPYAWAPWMMSWGADLIDRSDYITVEGVLNSPAAIDFGLWIQDLVKDKYMGINPQSKNGFIDGDIAIQYGGSWALSAYYERFQEDLAVLPVPDFGHGATIGGGSWHWAMTESCRHPEAAKDLITFLMTAEEQAAMSRVIGIFPTNINALELTANYSEQGKWRMLFDFSKQFSVLRPETPAYAEISSSYKNAMSSILNGMPPDLALDIAVENIQAAFERHNNYGARLNE</sequence>
<evidence type="ECO:0000256" key="2">
    <source>
        <dbReference type="ARBA" id="ARBA00008520"/>
    </source>
</evidence>
<evidence type="ECO:0000256" key="6">
    <source>
        <dbReference type="ARBA" id="ARBA00023139"/>
    </source>
</evidence>
<dbReference type="GO" id="GO:0042597">
    <property type="term" value="C:periplasmic space"/>
    <property type="evidence" value="ECO:0007669"/>
    <property type="project" value="UniProtKB-SubCell"/>
</dbReference>
<keyword evidence="3" id="KW-1003">Cell membrane</keyword>
<evidence type="ECO:0000313" key="9">
    <source>
        <dbReference type="EMBL" id="RBP80484.1"/>
    </source>
</evidence>
<proteinExistence type="inferred from homology"/>
<keyword evidence="4 8" id="KW-0732">Signal</keyword>